<dbReference type="Proteomes" id="UP000663868">
    <property type="component" value="Unassembled WGS sequence"/>
</dbReference>
<dbReference type="GO" id="GO:0017148">
    <property type="term" value="P:negative regulation of translation"/>
    <property type="evidence" value="ECO:0007669"/>
    <property type="project" value="TreeGrafter"/>
</dbReference>
<reference evidence="7" key="1">
    <citation type="submission" date="2021-02" db="EMBL/GenBank/DDBJ databases">
        <authorList>
            <person name="Nowell W R."/>
        </authorList>
    </citation>
    <scope>NUCLEOTIDE SEQUENCE</scope>
</reference>
<proteinExistence type="inferred from homology"/>
<gene>
    <name evidence="7" type="ORF">IZO911_LOCUS13276</name>
    <name evidence="8" type="ORF">KXQ929_LOCUS22711</name>
</gene>
<accession>A0A814B0P4</accession>
<dbReference type="InterPro" id="IPR043519">
    <property type="entry name" value="NT_sf"/>
</dbReference>
<comment type="similarity">
    <text evidence="2">Belongs to the Iojap/RsfS family.</text>
</comment>
<dbReference type="GO" id="GO:0005739">
    <property type="term" value="C:mitochondrion"/>
    <property type="evidence" value="ECO:0007669"/>
    <property type="project" value="UniProtKB-SubCell"/>
</dbReference>
<feature type="compositionally biased region" description="Basic and acidic residues" evidence="6">
    <location>
        <begin position="271"/>
        <end position="286"/>
    </location>
</feature>
<comment type="subcellular location">
    <subcellularLocation>
        <location evidence="1">Mitochondrion</location>
    </subcellularLocation>
</comment>
<evidence type="ECO:0000256" key="5">
    <source>
        <dbReference type="ARBA" id="ARBA00073331"/>
    </source>
</evidence>
<dbReference type="Proteomes" id="UP000663860">
    <property type="component" value="Unassembled WGS sequence"/>
</dbReference>
<organism evidence="7 9">
    <name type="scientific">Adineta steineri</name>
    <dbReference type="NCBI Taxonomy" id="433720"/>
    <lineage>
        <taxon>Eukaryota</taxon>
        <taxon>Metazoa</taxon>
        <taxon>Spiralia</taxon>
        <taxon>Gnathifera</taxon>
        <taxon>Rotifera</taxon>
        <taxon>Eurotatoria</taxon>
        <taxon>Bdelloidea</taxon>
        <taxon>Adinetida</taxon>
        <taxon>Adinetidae</taxon>
        <taxon>Adineta</taxon>
    </lineage>
</organism>
<dbReference type="AlphaFoldDB" id="A0A814B0P4"/>
<keyword evidence="3" id="KW-0496">Mitochondrion</keyword>
<protein>
    <recommendedName>
        <fullName evidence="5">Mitochondrial assembly of ribosomal large subunit protein 1</fullName>
    </recommendedName>
</protein>
<dbReference type="GO" id="GO:0043023">
    <property type="term" value="F:ribosomal large subunit binding"/>
    <property type="evidence" value="ECO:0007669"/>
    <property type="project" value="TreeGrafter"/>
</dbReference>
<sequence length="303" mass="35507">MLRLTPCFIRQSSLFITRLASRSSNSHSHDEPRVRLHPGNQQTIEERAQGISGERKREIEQLYEFEKLEINNQPSTRDEYRHNINRGKRGVFDLEDILQILRDERMRDICVIEIPPEQQYAHYLIIATAFSARHLKNTSEYINKLYKAKKKSNDPYLSSDCRDGTRWHAMDMGHLVLHLMDAEMREQNDLETLWCVGPKYDDQVYTIQQSLDAIRKMDEQLKEEEVLTVADKYGPLDNPFSHVRYPLEGPGVFQEPPPRKEMTLGNVAHKKHEEERINPEVEKEFIDLPSDPKPPVYKGQKVN</sequence>
<dbReference type="EMBL" id="CAJNOE010000106">
    <property type="protein sequence ID" value="CAF0920348.1"/>
    <property type="molecule type" value="Genomic_DNA"/>
</dbReference>
<dbReference type="SUPFAM" id="SSF81301">
    <property type="entry name" value="Nucleotidyltransferase"/>
    <property type="match status" value="1"/>
</dbReference>
<name>A0A814B0P4_9BILA</name>
<dbReference type="PANTHER" id="PTHR21043:SF0">
    <property type="entry name" value="MITOCHONDRIAL ASSEMBLY OF RIBOSOMAL LARGE SUBUNIT PROTEIN 1"/>
    <property type="match status" value="1"/>
</dbReference>
<evidence type="ECO:0000256" key="3">
    <source>
        <dbReference type="ARBA" id="ARBA00023128"/>
    </source>
</evidence>
<dbReference type="NCBIfam" id="TIGR00090">
    <property type="entry name" value="rsfS_iojap_ybeB"/>
    <property type="match status" value="1"/>
</dbReference>
<evidence type="ECO:0000256" key="4">
    <source>
        <dbReference type="ARBA" id="ARBA00053669"/>
    </source>
</evidence>
<dbReference type="EMBL" id="CAJOBB010001753">
    <property type="protein sequence ID" value="CAF3899075.1"/>
    <property type="molecule type" value="Genomic_DNA"/>
</dbReference>
<evidence type="ECO:0000313" key="7">
    <source>
        <dbReference type="EMBL" id="CAF0920348.1"/>
    </source>
</evidence>
<evidence type="ECO:0000256" key="2">
    <source>
        <dbReference type="ARBA" id="ARBA00010574"/>
    </source>
</evidence>
<dbReference type="GO" id="GO:0090071">
    <property type="term" value="P:negative regulation of ribosome biogenesis"/>
    <property type="evidence" value="ECO:0007669"/>
    <property type="project" value="TreeGrafter"/>
</dbReference>
<evidence type="ECO:0000256" key="1">
    <source>
        <dbReference type="ARBA" id="ARBA00004173"/>
    </source>
</evidence>
<evidence type="ECO:0000313" key="8">
    <source>
        <dbReference type="EMBL" id="CAF3899075.1"/>
    </source>
</evidence>
<evidence type="ECO:0000256" key="6">
    <source>
        <dbReference type="SAM" id="MobiDB-lite"/>
    </source>
</evidence>
<dbReference type="Gene3D" id="3.30.460.10">
    <property type="entry name" value="Beta Polymerase, domain 2"/>
    <property type="match status" value="1"/>
</dbReference>
<feature type="region of interest" description="Disordered" evidence="6">
    <location>
        <begin position="250"/>
        <end position="303"/>
    </location>
</feature>
<dbReference type="Pfam" id="PF02410">
    <property type="entry name" value="RsfS"/>
    <property type="match status" value="1"/>
</dbReference>
<dbReference type="FunFam" id="3.30.460.10:FF:000018">
    <property type="entry name" value="Mitochondrial assembly of ribosomal large subunit 1"/>
    <property type="match status" value="1"/>
</dbReference>
<dbReference type="InterPro" id="IPR004394">
    <property type="entry name" value="Iojap/RsfS/C7orf30"/>
</dbReference>
<dbReference type="PANTHER" id="PTHR21043">
    <property type="entry name" value="IOJAP SUPERFAMILY ORTHOLOG"/>
    <property type="match status" value="1"/>
</dbReference>
<evidence type="ECO:0000313" key="9">
    <source>
        <dbReference type="Proteomes" id="UP000663860"/>
    </source>
</evidence>
<comment type="function">
    <text evidence="4">Required for normal mitochondrial ribosome function and mitochondrial translation. May play a role in ribosome biogenesis by preventing premature association of the 28S and 39S ribosomal subunits. Interacts with mitochondrial ribosomal protein uL14m (MRPL14), probably blocking formation of intersubunit bridge B8, preventing association of the 28S and 39S ribosomal subunits. Addition to isolated mitochondrial ribosomal subunits partially inhibits translation, probably by interfering with the association of the 28S and 39S ribosomal subunits and the formation of functional ribosomes. May also participate in the assembly and/or regulation of the stability of the large subunit of the mitochondrial ribosome. May function as a ribosomal silencing factor.</text>
</comment>
<comment type="caution">
    <text evidence="7">The sequence shown here is derived from an EMBL/GenBank/DDBJ whole genome shotgun (WGS) entry which is preliminary data.</text>
</comment>